<dbReference type="EMBL" id="CP141885">
    <property type="protein sequence ID" value="WRT67023.1"/>
    <property type="molecule type" value="Genomic_DNA"/>
</dbReference>
<dbReference type="RefSeq" id="XP_062791763.1">
    <property type="nucleotide sequence ID" value="XM_062935712.1"/>
</dbReference>
<evidence type="ECO:0000256" key="1">
    <source>
        <dbReference type="SAM" id="MobiDB-lite"/>
    </source>
</evidence>
<name>A0ABZ1CZ69_9TREE</name>
<evidence type="ECO:0000313" key="2">
    <source>
        <dbReference type="EMBL" id="WRT67023.1"/>
    </source>
</evidence>
<organism evidence="2 3">
    <name type="scientific">Kwoniella shivajii</name>
    <dbReference type="NCBI Taxonomy" id="564305"/>
    <lineage>
        <taxon>Eukaryota</taxon>
        <taxon>Fungi</taxon>
        <taxon>Dikarya</taxon>
        <taxon>Basidiomycota</taxon>
        <taxon>Agaricomycotina</taxon>
        <taxon>Tremellomycetes</taxon>
        <taxon>Tremellales</taxon>
        <taxon>Cryptococcaceae</taxon>
        <taxon>Kwoniella</taxon>
    </lineage>
</organism>
<gene>
    <name evidence="2" type="ORF">IL334_003989</name>
</gene>
<accession>A0ABZ1CZ69</accession>
<dbReference type="GeneID" id="87956120"/>
<protein>
    <submittedName>
        <fullName evidence="2">Uncharacterized protein</fullName>
    </submittedName>
</protein>
<dbReference type="Proteomes" id="UP001329825">
    <property type="component" value="Chromosome 5"/>
</dbReference>
<reference evidence="2 3" key="1">
    <citation type="submission" date="2024-01" db="EMBL/GenBank/DDBJ databases">
        <title>Comparative genomics of Cryptococcus and Kwoniella reveals pathogenesis evolution and contrasting modes of karyotype evolution via chromosome fusion or intercentromeric recombination.</title>
        <authorList>
            <person name="Coelho M.A."/>
            <person name="David-Palma M."/>
            <person name="Shea T."/>
            <person name="Bowers K."/>
            <person name="McGinley-Smith S."/>
            <person name="Mohammad A.W."/>
            <person name="Gnirke A."/>
            <person name="Yurkov A.M."/>
            <person name="Nowrousian M."/>
            <person name="Sun S."/>
            <person name="Cuomo C.A."/>
            <person name="Heitman J."/>
        </authorList>
    </citation>
    <scope>NUCLEOTIDE SEQUENCE [LARGE SCALE GENOMIC DNA]</scope>
    <source>
        <strain evidence="2">CBS 11374</strain>
    </source>
</reference>
<sequence>MDLDDGEQSDRSRIPRIETSYNTRTMSKSKQSGDIGITQEDILSKISKSHNNGSGPSKIGFIEGEQEQGVVGDMLRRIYDFE</sequence>
<feature type="region of interest" description="Disordered" evidence="1">
    <location>
        <begin position="1"/>
        <end position="36"/>
    </location>
</feature>
<keyword evidence="3" id="KW-1185">Reference proteome</keyword>
<feature type="compositionally biased region" description="Polar residues" evidence="1">
    <location>
        <begin position="19"/>
        <end position="32"/>
    </location>
</feature>
<proteinExistence type="predicted"/>
<evidence type="ECO:0000313" key="3">
    <source>
        <dbReference type="Proteomes" id="UP001329825"/>
    </source>
</evidence>